<proteinExistence type="predicted"/>
<dbReference type="EMBL" id="CH476601">
    <property type="protein sequence ID" value="EAU33514.1"/>
    <property type="molecule type" value="Genomic_DNA"/>
</dbReference>
<dbReference type="AlphaFoldDB" id="Q0CKN1"/>
<dbReference type="OrthoDB" id="2958217at2759"/>
<dbReference type="SUPFAM" id="SSF52047">
    <property type="entry name" value="RNI-like"/>
    <property type="match status" value="1"/>
</dbReference>
<gene>
    <name evidence="1" type="ORF">ATEG_05753</name>
</gene>
<reference evidence="2" key="1">
    <citation type="submission" date="2005-09" db="EMBL/GenBank/DDBJ databases">
        <title>Annotation of the Aspergillus terreus NIH2624 genome.</title>
        <authorList>
            <person name="Birren B.W."/>
            <person name="Lander E.S."/>
            <person name="Galagan J.E."/>
            <person name="Nusbaum C."/>
            <person name="Devon K."/>
            <person name="Henn M."/>
            <person name="Ma L.-J."/>
            <person name="Jaffe D.B."/>
            <person name="Butler J."/>
            <person name="Alvarez P."/>
            <person name="Gnerre S."/>
            <person name="Grabherr M."/>
            <person name="Kleber M."/>
            <person name="Mauceli E.W."/>
            <person name="Brockman W."/>
            <person name="Rounsley S."/>
            <person name="Young S.K."/>
            <person name="LaButti K."/>
            <person name="Pushparaj V."/>
            <person name="DeCaprio D."/>
            <person name="Crawford M."/>
            <person name="Koehrsen M."/>
            <person name="Engels R."/>
            <person name="Montgomery P."/>
            <person name="Pearson M."/>
            <person name="Howarth C."/>
            <person name="Larson L."/>
            <person name="Luoma S."/>
            <person name="White J."/>
            <person name="Alvarado L."/>
            <person name="Kodira C.D."/>
            <person name="Zeng Q."/>
            <person name="Oleary S."/>
            <person name="Yandava C."/>
            <person name="Denning D.W."/>
            <person name="Nierman W.C."/>
            <person name="Milne T."/>
            <person name="Madden K."/>
        </authorList>
    </citation>
    <scope>NUCLEOTIDE SEQUENCE [LARGE SCALE GENOMIC DNA]</scope>
    <source>
        <strain evidence="2">NIH 2624 / FGSC A1156</strain>
    </source>
</reference>
<accession>Q0CKN1</accession>
<protein>
    <submittedName>
        <fullName evidence="1">Uncharacterized protein</fullName>
    </submittedName>
</protein>
<evidence type="ECO:0000313" key="2">
    <source>
        <dbReference type="Proteomes" id="UP000007963"/>
    </source>
</evidence>
<dbReference type="GeneID" id="4321807"/>
<dbReference type="STRING" id="341663.Q0CKN1"/>
<evidence type="ECO:0000313" key="1">
    <source>
        <dbReference type="EMBL" id="EAU33514.1"/>
    </source>
</evidence>
<name>Q0CKN1_ASPTN</name>
<dbReference type="VEuPathDB" id="FungiDB:ATEG_05753"/>
<sequence length="471" mass="54371">MRYNKRARLSMSRRKIPSQICSLPQKLLDKITLYCGLDIRSLQNLRLAHARFHKAASPLLFRSYTSKRKTLEQHTKLEGLSQSVYAHHVRYLSVGSTIANDEQKERQYVGAFIKTFGRCLEQLSSLESLVVWIPSASSYNTSCQRDFSDTILLNLRYNFPKNLAALSFMAARANENYISTSPRYEGVLATIIPKIRYFRTGYAVERQRRPRREPEPRLCRSLKHATNLVYLELTDLRHAEDVSFYSLSKNAPLRCLKLKYMTVDGPDLLWLLQSHRQTMRCIELLWVKLSTGIWNEIFRELTDHHMLSRVSIKNCGYSDWVPFYPHALFRPYNAEDKDALQESLICVKATGEDFAFPGEPKSPEWQRAWPQLVKDTRRIIEAAGVELSSEDDPDNPTEDIGKLANIENGICLNGVESDGHEMAYMLAPNQFGLSSDGFWDEDWNEEARPLYTKLWPDDAVTCPWGDEEEPE</sequence>
<organism evidence="1 2">
    <name type="scientific">Aspergillus terreus (strain NIH 2624 / FGSC A1156)</name>
    <dbReference type="NCBI Taxonomy" id="341663"/>
    <lineage>
        <taxon>Eukaryota</taxon>
        <taxon>Fungi</taxon>
        <taxon>Dikarya</taxon>
        <taxon>Ascomycota</taxon>
        <taxon>Pezizomycotina</taxon>
        <taxon>Eurotiomycetes</taxon>
        <taxon>Eurotiomycetidae</taxon>
        <taxon>Eurotiales</taxon>
        <taxon>Aspergillaceae</taxon>
        <taxon>Aspergillus</taxon>
        <taxon>Aspergillus subgen. Circumdati</taxon>
    </lineage>
</organism>
<dbReference type="Proteomes" id="UP000007963">
    <property type="component" value="Unassembled WGS sequence"/>
</dbReference>
<dbReference type="HOGENOM" id="CLU_579968_0_0_1"/>
<dbReference type="RefSeq" id="XP_001214931.1">
    <property type="nucleotide sequence ID" value="XM_001214931.1"/>
</dbReference>